<reference evidence="1 2" key="1">
    <citation type="journal article" date="2018" name="PLoS ONE">
        <title>The draft genome of Kipferlia bialata reveals reductive genome evolution in fornicate parasites.</title>
        <authorList>
            <person name="Tanifuji G."/>
            <person name="Takabayashi S."/>
            <person name="Kume K."/>
            <person name="Takagi M."/>
            <person name="Nakayama T."/>
            <person name="Kamikawa R."/>
            <person name="Inagaki Y."/>
            <person name="Hashimoto T."/>
        </authorList>
    </citation>
    <scope>NUCLEOTIDE SEQUENCE [LARGE SCALE GENOMIC DNA]</scope>
    <source>
        <strain evidence="1">NY0173</strain>
    </source>
</reference>
<keyword evidence="2" id="KW-1185">Reference proteome</keyword>
<dbReference type="AlphaFoldDB" id="A0A9K3CU40"/>
<gene>
    <name evidence="1" type="ORF">KIPB_004639</name>
</gene>
<evidence type="ECO:0000313" key="2">
    <source>
        <dbReference type="Proteomes" id="UP000265618"/>
    </source>
</evidence>
<dbReference type="EMBL" id="BDIP01001007">
    <property type="protein sequence ID" value="GIQ83334.1"/>
    <property type="molecule type" value="Genomic_DNA"/>
</dbReference>
<sequence length="198" mass="21623">MTGSIPSLVTTPSDGTTLTLNVENLSNKAITEIRWCITARMARRFETGSADCETWFDPVKPIHKIQGEVKLDTPIPGKGGRNTEPIVISIQPNSAAFRPTDMASLKGYDKLGEYAWEREFLPMPTTDITTLDSDSVGDLSQIYMRNTYIEVTTNVGFKAAGLRVPILWTVSDAVRSLAIPQQTGANATQVAVADTMLE</sequence>
<evidence type="ECO:0000313" key="1">
    <source>
        <dbReference type="EMBL" id="GIQ83334.1"/>
    </source>
</evidence>
<protein>
    <submittedName>
        <fullName evidence="1">Uncharacterized protein</fullName>
    </submittedName>
</protein>
<comment type="caution">
    <text evidence="1">The sequence shown here is derived from an EMBL/GenBank/DDBJ whole genome shotgun (WGS) entry which is preliminary data.</text>
</comment>
<organism evidence="1 2">
    <name type="scientific">Kipferlia bialata</name>
    <dbReference type="NCBI Taxonomy" id="797122"/>
    <lineage>
        <taxon>Eukaryota</taxon>
        <taxon>Metamonada</taxon>
        <taxon>Carpediemonas-like organisms</taxon>
        <taxon>Kipferlia</taxon>
    </lineage>
</organism>
<accession>A0A9K3CU40</accession>
<proteinExistence type="predicted"/>
<name>A0A9K3CU40_9EUKA</name>
<dbReference type="Proteomes" id="UP000265618">
    <property type="component" value="Unassembled WGS sequence"/>
</dbReference>